<dbReference type="EMBL" id="JNGW01000132">
    <property type="protein sequence ID" value="KDR50904.1"/>
    <property type="molecule type" value="Genomic_DNA"/>
</dbReference>
<dbReference type="PATRIC" id="fig|1122985.7.peg.3138"/>
<sequence length="170" mass="19371">MRNILWCLLILVLILGCSKDKCNYDREISFIFINGWYAPQVPHHGIVYSYEKGSGFVNPVDSISITSFEKSTRPSIFDKDTAGFSCLVCSLIETEKIDHNHDLRIVVDDTLFYDISKQKLSRIKLSYWTMGGPMEWSVVSSLSVNSHDDDNPTPEGSLSISNKFVRIQRK</sequence>
<dbReference type="HOGENOM" id="CLU_139765_0_0_10"/>
<evidence type="ECO:0000313" key="2">
    <source>
        <dbReference type="Proteomes" id="UP000027442"/>
    </source>
</evidence>
<gene>
    <name evidence="1" type="ORF">HMPREF1991_03034</name>
</gene>
<dbReference type="AlphaFoldDB" id="A0A069QFU3"/>
<protein>
    <recommendedName>
        <fullName evidence="3">Lipoprotein</fullName>
    </recommendedName>
</protein>
<dbReference type="Proteomes" id="UP000027442">
    <property type="component" value="Unassembled WGS sequence"/>
</dbReference>
<keyword evidence="2" id="KW-1185">Reference proteome</keyword>
<organism evidence="1 2">
    <name type="scientific">Hoylesella loescheii DSM 19665 = JCM 12249 = ATCC 15930</name>
    <dbReference type="NCBI Taxonomy" id="1122985"/>
    <lineage>
        <taxon>Bacteria</taxon>
        <taxon>Pseudomonadati</taxon>
        <taxon>Bacteroidota</taxon>
        <taxon>Bacteroidia</taxon>
        <taxon>Bacteroidales</taxon>
        <taxon>Prevotellaceae</taxon>
        <taxon>Hoylesella</taxon>
    </lineage>
</organism>
<dbReference type="PROSITE" id="PS51257">
    <property type="entry name" value="PROKAR_LIPOPROTEIN"/>
    <property type="match status" value="1"/>
</dbReference>
<accession>A0A069QFU3</accession>
<reference evidence="1 2" key="1">
    <citation type="submission" date="2013-08" db="EMBL/GenBank/DDBJ databases">
        <authorList>
            <person name="Weinstock G."/>
            <person name="Sodergren E."/>
            <person name="Wylie T."/>
            <person name="Fulton L."/>
            <person name="Fulton R."/>
            <person name="Fronick C."/>
            <person name="O'Laughlin M."/>
            <person name="Godfrey J."/>
            <person name="Miner T."/>
            <person name="Herter B."/>
            <person name="Appelbaum E."/>
            <person name="Cordes M."/>
            <person name="Lek S."/>
            <person name="Wollam A."/>
            <person name="Pepin K.H."/>
            <person name="Palsikar V.B."/>
            <person name="Mitreva M."/>
            <person name="Wilson R.K."/>
        </authorList>
    </citation>
    <scope>NUCLEOTIDE SEQUENCE [LARGE SCALE GENOMIC DNA]</scope>
    <source>
        <strain evidence="1 2">ATCC 15930</strain>
    </source>
</reference>
<evidence type="ECO:0008006" key="3">
    <source>
        <dbReference type="Google" id="ProtNLM"/>
    </source>
</evidence>
<proteinExistence type="predicted"/>
<name>A0A069QFU3_HOYLO</name>
<comment type="caution">
    <text evidence="1">The sequence shown here is derived from an EMBL/GenBank/DDBJ whole genome shotgun (WGS) entry which is preliminary data.</text>
</comment>
<evidence type="ECO:0000313" key="1">
    <source>
        <dbReference type="EMBL" id="KDR50904.1"/>
    </source>
</evidence>